<reference evidence="1" key="2">
    <citation type="submission" date="2025-09" db="UniProtKB">
        <authorList>
            <consortium name="Ensembl"/>
        </authorList>
    </citation>
    <scope>IDENTIFICATION</scope>
</reference>
<dbReference type="Proteomes" id="UP000694546">
    <property type="component" value="Chromosome 22"/>
</dbReference>
<proteinExistence type="predicted"/>
<accession>A0A8C5FUN3</accession>
<dbReference type="Pfam" id="PF06989">
    <property type="entry name" value="BAALC_N"/>
    <property type="match status" value="1"/>
</dbReference>
<dbReference type="PANTHER" id="PTHR14731">
    <property type="entry name" value="BRAIN AND ACUTE LEUKEMIA CYTOPLASMIC PROTEIN"/>
    <property type="match status" value="1"/>
</dbReference>
<name>A0A8C5FUN3_GADMO</name>
<evidence type="ECO:0000313" key="2">
    <source>
        <dbReference type="Proteomes" id="UP000694546"/>
    </source>
</evidence>
<dbReference type="PANTHER" id="PTHR14731:SF0">
    <property type="entry name" value="BRAIN AND ACUTE LEUKEMIA CYTOPLASMIC PROTEIN"/>
    <property type="match status" value="1"/>
</dbReference>
<sequence>MGCGGSRADAIIEPRYNESWTRETESTWLTNTDVESPVPAIHMLSSPYIHL</sequence>
<dbReference type="InterPro" id="IPR009728">
    <property type="entry name" value="BAALC"/>
</dbReference>
<keyword evidence="2" id="KW-1185">Reference proteome</keyword>
<organism evidence="1 2">
    <name type="scientific">Gadus morhua</name>
    <name type="common">Atlantic cod</name>
    <dbReference type="NCBI Taxonomy" id="8049"/>
    <lineage>
        <taxon>Eukaryota</taxon>
        <taxon>Metazoa</taxon>
        <taxon>Chordata</taxon>
        <taxon>Craniata</taxon>
        <taxon>Vertebrata</taxon>
        <taxon>Euteleostomi</taxon>
        <taxon>Actinopterygii</taxon>
        <taxon>Neopterygii</taxon>
        <taxon>Teleostei</taxon>
        <taxon>Neoteleostei</taxon>
        <taxon>Acanthomorphata</taxon>
        <taxon>Zeiogadaria</taxon>
        <taxon>Gadariae</taxon>
        <taxon>Gadiformes</taxon>
        <taxon>Gadoidei</taxon>
        <taxon>Gadidae</taxon>
        <taxon>Gadus</taxon>
    </lineage>
</organism>
<evidence type="ECO:0000313" key="1">
    <source>
        <dbReference type="Ensembl" id="ENSGMOP00000062757.1"/>
    </source>
</evidence>
<dbReference type="AlphaFoldDB" id="A0A8C5FUN3"/>
<dbReference type="Ensembl" id="ENSGMOT00000050126.1">
    <property type="protein sequence ID" value="ENSGMOP00000062757.1"/>
    <property type="gene ID" value="ENSGMOG00000023527.1"/>
</dbReference>
<protein>
    <recommendedName>
        <fullName evidence="3">Brain and acute leukemia cytoplasmic protein</fullName>
    </recommendedName>
</protein>
<dbReference type="OMA" id="HESWTRD"/>
<dbReference type="GO" id="GO:0005737">
    <property type="term" value="C:cytoplasm"/>
    <property type="evidence" value="ECO:0007669"/>
    <property type="project" value="InterPro"/>
</dbReference>
<reference evidence="1" key="1">
    <citation type="submission" date="2025-08" db="UniProtKB">
        <authorList>
            <consortium name="Ensembl"/>
        </authorList>
    </citation>
    <scope>IDENTIFICATION</scope>
</reference>
<evidence type="ECO:0008006" key="3">
    <source>
        <dbReference type="Google" id="ProtNLM"/>
    </source>
</evidence>
<dbReference type="GeneTree" id="ENSGT01030000234787"/>